<keyword evidence="2" id="KW-0560">Oxidoreductase</keyword>
<evidence type="ECO:0000259" key="1">
    <source>
        <dbReference type="PROSITE" id="PS51725"/>
    </source>
</evidence>
<dbReference type="GO" id="GO:0004497">
    <property type="term" value="F:monooxygenase activity"/>
    <property type="evidence" value="ECO:0007669"/>
    <property type="project" value="UniProtKB-KW"/>
</dbReference>
<dbReference type="EMBL" id="CP047344">
    <property type="protein sequence ID" value="QIF94851.1"/>
    <property type="molecule type" value="Genomic_DNA"/>
</dbReference>
<protein>
    <submittedName>
        <fullName evidence="2">Antibiotic biosynthesis monooxygenase</fullName>
    </submittedName>
</protein>
<dbReference type="Proteomes" id="UP000503287">
    <property type="component" value="Chromosome"/>
</dbReference>
<dbReference type="GO" id="GO:0005829">
    <property type="term" value="C:cytosol"/>
    <property type="evidence" value="ECO:0007669"/>
    <property type="project" value="TreeGrafter"/>
</dbReference>
<dbReference type="PROSITE" id="PS51725">
    <property type="entry name" value="ABM"/>
    <property type="match status" value="1"/>
</dbReference>
<dbReference type="OrthoDB" id="9812192at2"/>
<dbReference type="InterPro" id="IPR011008">
    <property type="entry name" value="Dimeric_a/b-barrel"/>
</dbReference>
<proteinExistence type="predicted"/>
<organism evidence="2 3">
    <name type="scientific">Proteus vulgaris</name>
    <dbReference type="NCBI Taxonomy" id="585"/>
    <lineage>
        <taxon>Bacteria</taxon>
        <taxon>Pseudomonadati</taxon>
        <taxon>Pseudomonadota</taxon>
        <taxon>Gammaproteobacteria</taxon>
        <taxon>Enterobacterales</taxon>
        <taxon>Morganellaceae</taxon>
        <taxon>Proteus</taxon>
    </lineage>
</organism>
<keyword evidence="3" id="KW-1185">Reference proteome</keyword>
<dbReference type="PANTHER" id="PTHR33336">
    <property type="entry name" value="QUINOL MONOOXYGENASE YGIN-RELATED"/>
    <property type="match status" value="1"/>
</dbReference>
<dbReference type="SUPFAM" id="SSF54909">
    <property type="entry name" value="Dimeric alpha+beta barrel"/>
    <property type="match status" value="1"/>
</dbReference>
<dbReference type="AlphaFoldDB" id="A0A6G6SM39"/>
<reference evidence="2 3" key="1">
    <citation type="submission" date="2020-01" db="EMBL/GenBank/DDBJ databases">
        <title>The genomic epidemiology of tigecycline resistance gene tet(X) variants in a swine farm in China.</title>
        <authorList>
            <person name="Peng K."/>
            <person name="Li R."/>
        </authorList>
    </citation>
    <scope>NUCLEOTIDE SEQUENCE [LARGE SCALE GENOMIC DNA]</scope>
    <source>
        <strain evidence="2 3">ZN3</strain>
    </source>
</reference>
<dbReference type="Pfam" id="PF03992">
    <property type="entry name" value="ABM"/>
    <property type="match status" value="1"/>
</dbReference>
<dbReference type="InterPro" id="IPR007138">
    <property type="entry name" value="ABM_dom"/>
</dbReference>
<dbReference type="InterPro" id="IPR050744">
    <property type="entry name" value="AI-2_Isomerase_LsrG"/>
</dbReference>
<dbReference type="PANTHER" id="PTHR33336:SF3">
    <property type="entry name" value="ABM DOMAIN-CONTAINING PROTEIN"/>
    <property type="match status" value="1"/>
</dbReference>
<feature type="domain" description="ABM" evidence="1">
    <location>
        <begin position="4"/>
        <end position="92"/>
    </location>
</feature>
<keyword evidence="2" id="KW-0503">Monooxygenase</keyword>
<evidence type="ECO:0000313" key="2">
    <source>
        <dbReference type="EMBL" id="QIF94851.1"/>
    </source>
</evidence>
<sequence>MNNIRLIATIVAKEHHENEVLSACKAMIKPSHQDEGCLQYELHKDTTQPRAFIFFEIWENQSAIDKHNETAHMKAFVENLKDKIDLLDIKFIEKIA</sequence>
<evidence type="ECO:0000313" key="3">
    <source>
        <dbReference type="Proteomes" id="UP000503287"/>
    </source>
</evidence>
<accession>A0A6G6SM39</accession>
<gene>
    <name evidence="2" type="ORF">GTH24_13540</name>
</gene>
<name>A0A6G6SM39_PROVU</name>
<dbReference type="RefSeq" id="WP_072068744.1">
    <property type="nucleotide sequence ID" value="NZ_CP047344.1"/>
</dbReference>
<dbReference type="Gene3D" id="3.30.70.100">
    <property type="match status" value="1"/>
</dbReference>